<dbReference type="InterPro" id="IPR000182">
    <property type="entry name" value="GNAT_dom"/>
</dbReference>
<dbReference type="OrthoDB" id="3466127at2"/>
<reference evidence="2 3" key="1">
    <citation type="submission" date="2018-03" db="EMBL/GenBank/DDBJ databases">
        <title>Genomic Encyclopedia of Type Strains, Phase III (KMG-III): the genomes of soil and plant-associated and newly described type strains.</title>
        <authorList>
            <person name="Whitman W."/>
        </authorList>
    </citation>
    <scope>NUCLEOTIDE SEQUENCE [LARGE SCALE GENOMIC DNA]</scope>
    <source>
        <strain evidence="2 3">CGMCC 4.7067</strain>
    </source>
</reference>
<organism evidence="2 3">
    <name type="scientific">Glycomyces artemisiae</name>
    <dbReference type="NCBI Taxonomy" id="1076443"/>
    <lineage>
        <taxon>Bacteria</taxon>
        <taxon>Bacillati</taxon>
        <taxon>Actinomycetota</taxon>
        <taxon>Actinomycetes</taxon>
        <taxon>Glycomycetales</taxon>
        <taxon>Glycomycetaceae</taxon>
        <taxon>Glycomyces</taxon>
    </lineage>
</organism>
<gene>
    <name evidence="2" type="ORF">B0I28_101752</name>
</gene>
<dbReference type="InterPro" id="IPR016181">
    <property type="entry name" value="Acyl_CoA_acyltransferase"/>
</dbReference>
<dbReference type="RefSeq" id="WP_106362435.1">
    <property type="nucleotide sequence ID" value="NZ_PVTJ01000001.1"/>
</dbReference>
<proteinExistence type="predicted"/>
<dbReference type="Proteomes" id="UP000238176">
    <property type="component" value="Unassembled WGS sequence"/>
</dbReference>
<evidence type="ECO:0000313" key="3">
    <source>
        <dbReference type="Proteomes" id="UP000238176"/>
    </source>
</evidence>
<protein>
    <submittedName>
        <fullName evidence="2">RimJ/RimL family protein N-acetyltransferase</fullName>
    </submittedName>
</protein>
<feature type="domain" description="N-acetyltransferase" evidence="1">
    <location>
        <begin position="9"/>
        <end position="189"/>
    </location>
</feature>
<comment type="caution">
    <text evidence="2">The sequence shown here is derived from an EMBL/GenBank/DDBJ whole genome shotgun (WGS) entry which is preliminary data.</text>
</comment>
<dbReference type="SUPFAM" id="SSF55729">
    <property type="entry name" value="Acyl-CoA N-acyltransferases (Nat)"/>
    <property type="match status" value="1"/>
</dbReference>
<keyword evidence="2" id="KW-0808">Transferase</keyword>
<dbReference type="EMBL" id="PVTJ01000001">
    <property type="protein sequence ID" value="PRY62420.1"/>
    <property type="molecule type" value="Genomic_DNA"/>
</dbReference>
<dbReference type="GO" id="GO:1990189">
    <property type="term" value="F:protein N-terminal-serine acetyltransferase activity"/>
    <property type="evidence" value="ECO:0007669"/>
    <property type="project" value="TreeGrafter"/>
</dbReference>
<name>A0A2T0UWW4_9ACTN</name>
<sequence>MLADYLPVYKIRLRTERLELRLPDFDDLAALADRAAEGVHDPDFMPFLMPWTDAEPLQRGRGTIQWQLRVIAELTPEKWTLPFVVVHDGQVVGTQEVKGNQITLTREASTGSWLGLAHHGQGIGTEMRAAVLEFIFTGLGAEYATSASLDGNGPSSGVSRKLGYKADGIEHHVVRGVRRQDNRWRLSRADWEAHRKHEVRIEGFGEEARAMLGLAAAEA</sequence>
<dbReference type="GO" id="GO:0008999">
    <property type="term" value="F:protein-N-terminal-alanine acetyltransferase activity"/>
    <property type="evidence" value="ECO:0007669"/>
    <property type="project" value="TreeGrafter"/>
</dbReference>
<evidence type="ECO:0000259" key="1">
    <source>
        <dbReference type="PROSITE" id="PS51186"/>
    </source>
</evidence>
<dbReference type="PROSITE" id="PS51186">
    <property type="entry name" value="GNAT"/>
    <property type="match status" value="1"/>
</dbReference>
<evidence type="ECO:0000313" key="2">
    <source>
        <dbReference type="EMBL" id="PRY62420.1"/>
    </source>
</evidence>
<dbReference type="PANTHER" id="PTHR43441">
    <property type="entry name" value="RIBOSOMAL-PROTEIN-SERINE ACETYLTRANSFERASE"/>
    <property type="match status" value="1"/>
</dbReference>
<dbReference type="InterPro" id="IPR051908">
    <property type="entry name" value="Ribosomal_N-acetyltransferase"/>
</dbReference>
<dbReference type="GO" id="GO:0005737">
    <property type="term" value="C:cytoplasm"/>
    <property type="evidence" value="ECO:0007669"/>
    <property type="project" value="TreeGrafter"/>
</dbReference>
<dbReference type="Pfam" id="PF13302">
    <property type="entry name" value="Acetyltransf_3"/>
    <property type="match status" value="1"/>
</dbReference>
<keyword evidence="3" id="KW-1185">Reference proteome</keyword>
<dbReference type="AlphaFoldDB" id="A0A2T0UWW4"/>
<dbReference type="Gene3D" id="3.40.630.30">
    <property type="match status" value="1"/>
</dbReference>
<dbReference type="PANTHER" id="PTHR43441:SF11">
    <property type="entry name" value="RIBOSOMAL-PROTEIN-SERINE ACETYLTRANSFERASE"/>
    <property type="match status" value="1"/>
</dbReference>
<accession>A0A2T0UWW4</accession>